<reference evidence="1" key="1">
    <citation type="submission" date="2019-08" db="EMBL/GenBank/DDBJ databases">
        <authorList>
            <person name="Kucharzyk K."/>
            <person name="Murdoch R.W."/>
            <person name="Higgins S."/>
            <person name="Loffler F."/>
        </authorList>
    </citation>
    <scope>NUCLEOTIDE SEQUENCE</scope>
</reference>
<dbReference type="AlphaFoldDB" id="A0A644Z3T2"/>
<name>A0A644Z3T2_9ZZZZ</name>
<accession>A0A644Z3T2</accession>
<protein>
    <submittedName>
        <fullName evidence="1">Uncharacterized protein</fullName>
    </submittedName>
</protein>
<gene>
    <name evidence="1" type="ORF">SDC9_81799</name>
</gene>
<proteinExistence type="predicted"/>
<sequence>MDMAFLRELLQMLTLNLGLKELEISQLTLHPKSDSCTVSDPVMLKPGTSNAPKYVVLLL</sequence>
<comment type="caution">
    <text evidence="1">The sequence shown here is derived from an EMBL/GenBank/DDBJ whole genome shotgun (WGS) entry which is preliminary data.</text>
</comment>
<dbReference type="EMBL" id="VSSQ01007212">
    <property type="protein sequence ID" value="MPM35209.1"/>
    <property type="molecule type" value="Genomic_DNA"/>
</dbReference>
<organism evidence="1">
    <name type="scientific">bioreactor metagenome</name>
    <dbReference type="NCBI Taxonomy" id="1076179"/>
    <lineage>
        <taxon>unclassified sequences</taxon>
        <taxon>metagenomes</taxon>
        <taxon>ecological metagenomes</taxon>
    </lineage>
</organism>
<evidence type="ECO:0000313" key="1">
    <source>
        <dbReference type="EMBL" id="MPM35209.1"/>
    </source>
</evidence>